<dbReference type="InterPro" id="IPR016040">
    <property type="entry name" value="NAD(P)-bd_dom"/>
</dbReference>
<dbReference type="InterPro" id="IPR051225">
    <property type="entry name" value="NAD(P)_epim/dehydratase"/>
</dbReference>
<dbReference type="RefSeq" id="WP_183276240.1">
    <property type="nucleotide sequence ID" value="NZ_BLZR01000001.1"/>
</dbReference>
<reference evidence="3 4" key="1">
    <citation type="submission" date="2020-07" db="EMBL/GenBank/DDBJ databases">
        <title>A new beta-1,3-glucan-decomposing anaerobic bacterium isolated from anoxic soil subjected to biological soil disinfestation.</title>
        <authorList>
            <person name="Ueki A."/>
            <person name="Tonouchi A."/>
        </authorList>
    </citation>
    <scope>NUCLEOTIDE SEQUENCE [LARGE SCALE GENOMIC DNA]</scope>
    <source>
        <strain evidence="3 4">TW1</strain>
    </source>
</reference>
<dbReference type="GO" id="GO:0008743">
    <property type="term" value="F:L-threonine 3-dehydrogenase activity"/>
    <property type="evidence" value="ECO:0007669"/>
    <property type="project" value="TreeGrafter"/>
</dbReference>
<evidence type="ECO:0000256" key="1">
    <source>
        <dbReference type="ARBA" id="ARBA00007637"/>
    </source>
</evidence>
<dbReference type="EMBL" id="BLZR01000001">
    <property type="protein sequence ID" value="GFP74691.1"/>
    <property type="molecule type" value="Genomic_DNA"/>
</dbReference>
<evidence type="ECO:0000313" key="3">
    <source>
        <dbReference type="EMBL" id="GFP74691.1"/>
    </source>
</evidence>
<dbReference type="GO" id="GO:0006567">
    <property type="term" value="P:L-threonine catabolic process"/>
    <property type="evidence" value="ECO:0007669"/>
    <property type="project" value="TreeGrafter"/>
</dbReference>
<evidence type="ECO:0000259" key="2">
    <source>
        <dbReference type="Pfam" id="PF13460"/>
    </source>
</evidence>
<keyword evidence="4" id="KW-1185">Reference proteome</keyword>
<dbReference type="AlphaFoldDB" id="A0A6V8SCY2"/>
<accession>A0A6V8SCY2</accession>
<dbReference type="Gene3D" id="3.40.50.720">
    <property type="entry name" value="NAD(P)-binding Rossmann-like Domain"/>
    <property type="match status" value="1"/>
</dbReference>
<dbReference type="SUPFAM" id="SSF51735">
    <property type="entry name" value="NAD(P)-binding Rossmann-fold domains"/>
    <property type="match status" value="1"/>
</dbReference>
<gene>
    <name evidence="3" type="ORF">bsdtw1_00746</name>
</gene>
<dbReference type="Proteomes" id="UP000580568">
    <property type="component" value="Unassembled WGS sequence"/>
</dbReference>
<name>A0A6V8SCY2_9CLOT</name>
<dbReference type="PANTHER" id="PTHR42687">
    <property type="entry name" value="L-THREONINE 3-DEHYDROGENASE"/>
    <property type="match status" value="1"/>
</dbReference>
<feature type="domain" description="NAD(P)-binding" evidence="2">
    <location>
        <begin position="11"/>
        <end position="176"/>
    </location>
</feature>
<organism evidence="3 4">
    <name type="scientific">Clostridium fungisolvens</name>
    <dbReference type="NCBI Taxonomy" id="1604897"/>
    <lineage>
        <taxon>Bacteria</taxon>
        <taxon>Bacillati</taxon>
        <taxon>Bacillota</taxon>
        <taxon>Clostridia</taxon>
        <taxon>Eubacteriales</taxon>
        <taxon>Clostridiaceae</taxon>
        <taxon>Clostridium</taxon>
    </lineage>
</organism>
<dbReference type="InterPro" id="IPR036291">
    <property type="entry name" value="NAD(P)-bd_dom_sf"/>
</dbReference>
<evidence type="ECO:0000313" key="4">
    <source>
        <dbReference type="Proteomes" id="UP000580568"/>
    </source>
</evidence>
<sequence length="495" mass="56941">MKNKKTIFLTGASGNMGHQGFKQLLDRRDKFNIVALVLPTQRDKQIMSVYENEPGVKIVWGDLTNYNDVLECVQGSDYVLHVGGMVSPAADYLPTVTTKVNIGAVKNIIRAIKAQKDPDKIKLVYIGTIAETGDRNPPVHWGRTGDPIKISVYDNYAITKTIAEREVIESGLKYWVSLRQTGVLYPAMLNNLDPIMFHEPVQGVFEWATAKDSGRLLANVCEEDVPEEFWRRVYNIGGGEKYRTTNYEFMQKSFKALGMEFEKVVDLNWFATRNFHGQWYEDSDVLEEYLHFRSGSADEFIAELGKKAPFKMKLAKFVPSGIIKKFIIEPVANKEIGTMYWMKHDVKDRITSFFGSKEKWQAIPTWKEYKYVEPSRTPRRLNHGYDESKPKSELDINDMRQAAKFRGGKCLSHTMVKGDLYTKLKWQCAFAHEFEASPALVLLGGHWCPDCLPAPWNYDEEAKRNPFFAQVWYPLHDKDEANYYDASIIKDMKRD</sequence>
<dbReference type="Pfam" id="PF13460">
    <property type="entry name" value="NAD_binding_10"/>
    <property type="match status" value="1"/>
</dbReference>
<protein>
    <recommendedName>
        <fullName evidence="2">NAD(P)-binding domain-containing protein</fullName>
    </recommendedName>
</protein>
<comment type="similarity">
    <text evidence="1">Belongs to the NAD(P)-dependent epimerase/dehydratase family.</text>
</comment>
<comment type="caution">
    <text evidence="3">The sequence shown here is derived from an EMBL/GenBank/DDBJ whole genome shotgun (WGS) entry which is preliminary data.</text>
</comment>
<dbReference type="PANTHER" id="PTHR42687:SF1">
    <property type="entry name" value="L-THREONINE 3-DEHYDROGENASE, MITOCHONDRIAL"/>
    <property type="match status" value="1"/>
</dbReference>
<proteinExistence type="inferred from homology"/>